<keyword evidence="2" id="KW-1185">Reference proteome</keyword>
<evidence type="ECO:0000313" key="2">
    <source>
        <dbReference type="Proteomes" id="UP000789396"/>
    </source>
</evidence>
<dbReference type="EMBL" id="CAJVPZ010029158">
    <property type="protein sequence ID" value="CAG8733455.1"/>
    <property type="molecule type" value="Genomic_DNA"/>
</dbReference>
<accession>A0A9N9IH70</accession>
<organism evidence="1 2">
    <name type="scientific">Racocetra fulgida</name>
    <dbReference type="NCBI Taxonomy" id="60492"/>
    <lineage>
        <taxon>Eukaryota</taxon>
        <taxon>Fungi</taxon>
        <taxon>Fungi incertae sedis</taxon>
        <taxon>Mucoromycota</taxon>
        <taxon>Glomeromycotina</taxon>
        <taxon>Glomeromycetes</taxon>
        <taxon>Diversisporales</taxon>
        <taxon>Gigasporaceae</taxon>
        <taxon>Racocetra</taxon>
    </lineage>
</organism>
<dbReference type="Proteomes" id="UP000789396">
    <property type="component" value="Unassembled WGS sequence"/>
</dbReference>
<dbReference type="OrthoDB" id="439993at2759"/>
<name>A0A9N9IH70_9GLOM</name>
<evidence type="ECO:0000313" key="1">
    <source>
        <dbReference type="EMBL" id="CAG8733455.1"/>
    </source>
</evidence>
<feature type="non-terminal residue" evidence="1">
    <location>
        <position position="1"/>
    </location>
</feature>
<gene>
    <name evidence="1" type="ORF">RFULGI_LOCUS12320</name>
</gene>
<dbReference type="AlphaFoldDB" id="A0A9N9IH70"/>
<sequence>ERLPLKNIDDGIEGTLTSTIVDNQVGGKTNERCSQSSTYLSLDIVGDFVNSTKVPTFKY</sequence>
<proteinExistence type="predicted"/>
<reference evidence="1" key="1">
    <citation type="submission" date="2021-06" db="EMBL/GenBank/DDBJ databases">
        <authorList>
            <person name="Kallberg Y."/>
            <person name="Tangrot J."/>
            <person name="Rosling A."/>
        </authorList>
    </citation>
    <scope>NUCLEOTIDE SEQUENCE</scope>
    <source>
        <strain evidence="1">IN212</strain>
    </source>
</reference>
<protein>
    <submittedName>
        <fullName evidence="1">9692_t:CDS:1</fullName>
    </submittedName>
</protein>
<comment type="caution">
    <text evidence="1">The sequence shown here is derived from an EMBL/GenBank/DDBJ whole genome shotgun (WGS) entry which is preliminary data.</text>
</comment>